<reference evidence="2 3" key="1">
    <citation type="submission" date="2020-02" db="EMBL/GenBank/DDBJ databases">
        <title>Nitrogenibacter mangrovi gen. nov., sp. nov. isolated from mangrove sediment, a denitrifying betaproteobacterium.</title>
        <authorList>
            <person name="Liao H."/>
            <person name="Tian Y."/>
        </authorList>
    </citation>
    <scope>NUCLEOTIDE SEQUENCE [LARGE SCALE GENOMIC DNA]</scope>
    <source>
        <strain evidence="2 3">M9-3-2</strain>
    </source>
</reference>
<proteinExistence type="predicted"/>
<keyword evidence="3" id="KW-1185">Reference proteome</keyword>
<evidence type="ECO:0000256" key="1">
    <source>
        <dbReference type="SAM" id="SignalP"/>
    </source>
</evidence>
<organism evidence="2 3">
    <name type="scientific">Nitrogeniibacter mangrovi</name>
    <dbReference type="NCBI Taxonomy" id="2016596"/>
    <lineage>
        <taxon>Bacteria</taxon>
        <taxon>Pseudomonadati</taxon>
        <taxon>Pseudomonadota</taxon>
        <taxon>Betaproteobacteria</taxon>
        <taxon>Rhodocyclales</taxon>
        <taxon>Zoogloeaceae</taxon>
        <taxon>Nitrogeniibacter</taxon>
    </lineage>
</organism>
<keyword evidence="1" id="KW-0732">Signal</keyword>
<name>A0A6C1BAU2_9RHOO</name>
<dbReference type="Pfam" id="PF10741">
    <property type="entry name" value="T2SSM_b"/>
    <property type="match status" value="1"/>
</dbReference>
<dbReference type="EMBL" id="CP048836">
    <property type="protein sequence ID" value="QID19394.1"/>
    <property type="molecule type" value="Genomic_DNA"/>
</dbReference>
<dbReference type="KEGG" id="azq:G3580_18295"/>
<evidence type="ECO:0000313" key="2">
    <source>
        <dbReference type="EMBL" id="QID19394.1"/>
    </source>
</evidence>
<dbReference type="InterPro" id="IPR034756">
    <property type="entry name" value="T2SSM_b"/>
</dbReference>
<feature type="chain" id="PRO_5025350447" evidence="1">
    <location>
        <begin position="28"/>
        <end position="193"/>
    </location>
</feature>
<dbReference type="Proteomes" id="UP000501991">
    <property type="component" value="Chromosome"/>
</dbReference>
<dbReference type="AlphaFoldDB" id="A0A6C1BAU2"/>
<feature type="signal peptide" evidence="1">
    <location>
        <begin position="1"/>
        <end position="27"/>
    </location>
</feature>
<evidence type="ECO:0000313" key="3">
    <source>
        <dbReference type="Proteomes" id="UP000501991"/>
    </source>
</evidence>
<sequence length="193" mass="20341">MKHLPPALRKLVAVSVLALLAISMASAAGALMARYRTAAVSLEDARFALAQAQNRVRALTSNDEASLSEGWNKVSESLMWEGTASDGEAVLGNLIARLIQAHGVTLNTLRMVASDQPHHLAKASAELSGQGSEVRVLRFLESLEGSSSAIRIERMNIRTVAAGNIPDSREGATLSFDLKVDALGKAPLAGSAQ</sequence>
<accession>A0A6C1BAU2</accession>
<gene>
    <name evidence="2" type="ORF">G3580_18295</name>
</gene>
<protein>
    <submittedName>
        <fullName evidence="2">Uncharacterized protein</fullName>
    </submittedName>
</protein>
<dbReference type="RefSeq" id="WP_173767956.1">
    <property type="nucleotide sequence ID" value="NZ_CP048836.1"/>
</dbReference>